<keyword evidence="8" id="KW-0408">Iron</keyword>
<keyword evidence="2" id="KW-0479">Metal-binding</keyword>
<keyword evidence="3" id="KW-0547">Nucleotide-binding</keyword>
<comment type="similarity">
    <text evidence="13">Belongs to the helicase family. DinG subfamily.</text>
</comment>
<keyword evidence="5" id="KW-0378">Hydrolase</keyword>
<dbReference type="PROSITE" id="PS51193">
    <property type="entry name" value="HELICASE_ATP_BIND_2"/>
    <property type="match status" value="1"/>
</dbReference>
<dbReference type="AlphaFoldDB" id="A0A9D9H9V4"/>
<evidence type="ECO:0000256" key="11">
    <source>
        <dbReference type="ARBA" id="ARBA00023204"/>
    </source>
</evidence>
<keyword evidence="4" id="KW-0227">DNA damage</keyword>
<evidence type="ECO:0000256" key="13">
    <source>
        <dbReference type="ARBA" id="ARBA00038058"/>
    </source>
</evidence>
<accession>A0A9D9H9V4</accession>
<dbReference type="Pfam" id="PF13307">
    <property type="entry name" value="Helicase_C_2"/>
    <property type="match status" value="1"/>
</dbReference>
<evidence type="ECO:0000256" key="12">
    <source>
        <dbReference type="ARBA" id="ARBA00023235"/>
    </source>
</evidence>
<keyword evidence="6 15" id="KW-0347">Helicase</keyword>
<proteinExistence type="inferred from homology"/>
<dbReference type="GO" id="GO:0003678">
    <property type="term" value="F:DNA helicase activity"/>
    <property type="evidence" value="ECO:0007669"/>
    <property type="project" value="InterPro"/>
</dbReference>
<dbReference type="InterPro" id="IPR014013">
    <property type="entry name" value="Helic_SF1/SF2_ATP-bd_DinG/Rad3"/>
</dbReference>
<dbReference type="GO" id="GO:0006281">
    <property type="term" value="P:DNA repair"/>
    <property type="evidence" value="ECO:0007669"/>
    <property type="project" value="UniProtKB-KW"/>
</dbReference>
<evidence type="ECO:0000256" key="10">
    <source>
        <dbReference type="ARBA" id="ARBA00023125"/>
    </source>
</evidence>
<dbReference type="Gene3D" id="3.40.50.300">
    <property type="entry name" value="P-loop containing nucleotide triphosphate hydrolases"/>
    <property type="match status" value="2"/>
</dbReference>
<keyword evidence="10" id="KW-0238">DNA-binding</keyword>
<dbReference type="GO" id="GO:0016818">
    <property type="term" value="F:hydrolase activity, acting on acid anhydrides, in phosphorus-containing anhydrides"/>
    <property type="evidence" value="ECO:0007669"/>
    <property type="project" value="InterPro"/>
</dbReference>
<dbReference type="GO" id="GO:0005524">
    <property type="term" value="F:ATP binding"/>
    <property type="evidence" value="ECO:0007669"/>
    <property type="project" value="UniProtKB-KW"/>
</dbReference>
<dbReference type="SMART" id="SM00491">
    <property type="entry name" value="HELICc2"/>
    <property type="match status" value="1"/>
</dbReference>
<dbReference type="GO" id="GO:0003677">
    <property type="term" value="F:DNA binding"/>
    <property type="evidence" value="ECO:0007669"/>
    <property type="project" value="UniProtKB-KW"/>
</dbReference>
<dbReference type="InterPro" id="IPR010614">
    <property type="entry name" value="RAD3-like_helicase_DEAD"/>
</dbReference>
<dbReference type="InterPro" id="IPR045028">
    <property type="entry name" value="DinG/Rad3-like"/>
</dbReference>
<dbReference type="SMART" id="SM00488">
    <property type="entry name" value="DEXDc2"/>
    <property type="match status" value="1"/>
</dbReference>
<dbReference type="PANTHER" id="PTHR11472:SF34">
    <property type="entry name" value="REGULATOR OF TELOMERE ELONGATION HELICASE 1"/>
    <property type="match status" value="1"/>
</dbReference>
<evidence type="ECO:0000256" key="8">
    <source>
        <dbReference type="ARBA" id="ARBA00023004"/>
    </source>
</evidence>
<dbReference type="EMBL" id="JADIMU010000053">
    <property type="protein sequence ID" value="MBO8443671.1"/>
    <property type="molecule type" value="Genomic_DNA"/>
</dbReference>
<dbReference type="GO" id="GO:0046872">
    <property type="term" value="F:metal ion binding"/>
    <property type="evidence" value="ECO:0007669"/>
    <property type="project" value="UniProtKB-KW"/>
</dbReference>
<keyword evidence="9" id="KW-0411">Iron-sulfur</keyword>
<dbReference type="GO" id="GO:0051539">
    <property type="term" value="F:4 iron, 4 sulfur cluster binding"/>
    <property type="evidence" value="ECO:0007669"/>
    <property type="project" value="UniProtKB-KW"/>
</dbReference>
<protein>
    <submittedName>
        <fullName evidence="15">ATP-dependent DNA helicase</fullName>
    </submittedName>
</protein>
<keyword evidence="11" id="KW-0234">DNA repair</keyword>
<evidence type="ECO:0000256" key="2">
    <source>
        <dbReference type="ARBA" id="ARBA00022723"/>
    </source>
</evidence>
<dbReference type="InterPro" id="IPR027417">
    <property type="entry name" value="P-loop_NTPase"/>
</dbReference>
<evidence type="ECO:0000259" key="14">
    <source>
        <dbReference type="PROSITE" id="PS51193"/>
    </source>
</evidence>
<dbReference type="SUPFAM" id="SSF52540">
    <property type="entry name" value="P-loop containing nucleoside triphosphate hydrolases"/>
    <property type="match status" value="1"/>
</dbReference>
<keyword evidence="12" id="KW-0413">Isomerase</keyword>
<evidence type="ECO:0000313" key="15">
    <source>
        <dbReference type="EMBL" id="MBO8443671.1"/>
    </source>
</evidence>
<dbReference type="PANTHER" id="PTHR11472">
    <property type="entry name" value="DNA REPAIR DEAD HELICASE RAD3/XP-D SUBFAMILY MEMBER"/>
    <property type="match status" value="1"/>
</dbReference>
<organism evidence="15 16">
    <name type="scientific">Candidatus Aphodenecus pullistercoris</name>
    <dbReference type="NCBI Taxonomy" id="2840669"/>
    <lineage>
        <taxon>Bacteria</taxon>
        <taxon>Pseudomonadati</taxon>
        <taxon>Spirochaetota</taxon>
        <taxon>Spirochaetia</taxon>
        <taxon>Spirochaetales</taxon>
        <taxon>Candidatus Aphodenecus</taxon>
    </lineage>
</organism>
<dbReference type="Proteomes" id="UP000823633">
    <property type="component" value="Unassembled WGS sequence"/>
</dbReference>
<dbReference type="Pfam" id="PF06733">
    <property type="entry name" value="DEAD_2"/>
    <property type="match status" value="1"/>
</dbReference>
<reference evidence="15" key="2">
    <citation type="journal article" date="2021" name="PeerJ">
        <title>Extensive microbial diversity within the chicken gut microbiome revealed by metagenomics and culture.</title>
        <authorList>
            <person name="Gilroy R."/>
            <person name="Ravi A."/>
            <person name="Getino M."/>
            <person name="Pursley I."/>
            <person name="Horton D.L."/>
            <person name="Alikhan N.F."/>
            <person name="Baker D."/>
            <person name="Gharbi K."/>
            <person name="Hall N."/>
            <person name="Watson M."/>
            <person name="Adriaenssens E.M."/>
            <person name="Foster-Nyarko E."/>
            <person name="Jarju S."/>
            <person name="Secka A."/>
            <person name="Antonio M."/>
            <person name="Oren A."/>
            <person name="Chaudhuri R.R."/>
            <person name="La Ragione R."/>
            <person name="Hildebrand F."/>
            <person name="Pallen M.J."/>
        </authorList>
    </citation>
    <scope>NUCLEOTIDE SEQUENCE</scope>
    <source>
        <strain evidence="15">11167</strain>
    </source>
</reference>
<evidence type="ECO:0000256" key="6">
    <source>
        <dbReference type="ARBA" id="ARBA00022806"/>
    </source>
</evidence>
<gene>
    <name evidence="15" type="ORF">IAC42_07970</name>
</gene>
<sequence>MVSEEQLEDIFASGGLLEKSIEGYERRDDQLSMAKDVMRCYNEGAIGVIEAGTGIGKSYAYLSVAMLEAMEDKDERTVVATSNVALQTQLVNKDIPRLLEAIGGRVSYCLLLGRGRYLCLRKLLEAVNSRRAQEEDELFKGDSNEEAIYAWAQSTMTGILDELKPSLLAQPLVRRIASQKESCLRMKCPNFTSCFYYNALARAKQSSLIVTNHSLLFADSSIRAKSGEDYDEAVVIPPYGHLIIDECHNIDEKATDFFSVRIDAQAIQDTYVSLFQAVQKDHDNMRLADIITNLNKEVSVDEAGAFSSLAGSFGRQMEDFLAMCICDEDRRRFSSQCLVGETAFDFDRVLSPHFGRCRQALEDFLRVFTSILNIPSGAIGEEDRRWIDMAQGIRRTYIDWYNLISSFLTWREHEDLVLHYRWKRTGEVAMVMSPLFVADRLWTDLFSKLESVVCTSATVKAGKDFSHFLRQTGLDKAENLVTGFYASPFDYASNALMLYPARGGMAFSARGGEGAREAYADYLARLIVPAIEASGGAALVLFTSYGMMDLVLSKIGEDGIKQRLLVHTKKASTEKLRKDFLEDRDSVLFAQRSFWEGIDVPGDALRLLIVTQLPFTHVEDCIRKARAADLERRGENAFMLINMPDMVIRMKQGLGRLIRSQSDRGVVLIADERMRRFKEAILPSLPPYYVPDEEGLTVDSFPRRIEDFLYS</sequence>
<keyword evidence="7" id="KW-0067">ATP-binding</keyword>
<comment type="caution">
    <text evidence="15">The sequence shown here is derived from an EMBL/GenBank/DDBJ whole genome shotgun (WGS) entry which is preliminary data.</text>
</comment>
<dbReference type="InterPro" id="IPR006554">
    <property type="entry name" value="Helicase-like_DEXD_c2"/>
</dbReference>
<evidence type="ECO:0000256" key="5">
    <source>
        <dbReference type="ARBA" id="ARBA00022801"/>
    </source>
</evidence>
<evidence type="ECO:0000256" key="4">
    <source>
        <dbReference type="ARBA" id="ARBA00022763"/>
    </source>
</evidence>
<name>A0A9D9H9V4_9SPIR</name>
<reference evidence="15" key="1">
    <citation type="submission" date="2020-10" db="EMBL/GenBank/DDBJ databases">
        <authorList>
            <person name="Gilroy R."/>
        </authorList>
    </citation>
    <scope>NUCLEOTIDE SEQUENCE</scope>
    <source>
        <strain evidence="15">11167</strain>
    </source>
</reference>
<evidence type="ECO:0000256" key="1">
    <source>
        <dbReference type="ARBA" id="ARBA00022485"/>
    </source>
</evidence>
<evidence type="ECO:0000256" key="3">
    <source>
        <dbReference type="ARBA" id="ARBA00022741"/>
    </source>
</evidence>
<dbReference type="InterPro" id="IPR006555">
    <property type="entry name" value="ATP-dep_Helicase_C"/>
</dbReference>
<feature type="domain" description="Helicase ATP-binding" evidence="14">
    <location>
        <begin position="16"/>
        <end position="307"/>
    </location>
</feature>
<evidence type="ECO:0000313" key="16">
    <source>
        <dbReference type="Proteomes" id="UP000823633"/>
    </source>
</evidence>
<evidence type="ECO:0000256" key="7">
    <source>
        <dbReference type="ARBA" id="ARBA00022840"/>
    </source>
</evidence>
<evidence type="ECO:0000256" key="9">
    <source>
        <dbReference type="ARBA" id="ARBA00023014"/>
    </source>
</evidence>
<keyword evidence="1" id="KW-0004">4Fe-4S</keyword>